<dbReference type="PANTHER" id="PTHR48111">
    <property type="entry name" value="REGULATOR OF RPOS"/>
    <property type="match status" value="1"/>
</dbReference>
<feature type="modified residue" description="4-aspartylphosphate" evidence="2">
    <location>
        <position position="54"/>
    </location>
</feature>
<evidence type="ECO:0000259" key="5">
    <source>
        <dbReference type="PROSITE" id="PS51755"/>
    </source>
</evidence>
<keyword evidence="2" id="KW-0597">Phosphoprotein</keyword>
<organism evidence="6 7">
    <name type="scientific">Plesiocystis pacifica SIR-1</name>
    <dbReference type="NCBI Taxonomy" id="391625"/>
    <lineage>
        <taxon>Bacteria</taxon>
        <taxon>Pseudomonadati</taxon>
        <taxon>Myxococcota</taxon>
        <taxon>Polyangia</taxon>
        <taxon>Nannocystales</taxon>
        <taxon>Nannocystaceae</taxon>
        <taxon>Plesiocystis</taxon>
    </lineage>
</organism>
<dbReference type="GO" id="GO:0032993">
    <property type="term" value="C:protein-DNA complex"/>
    <property type="evidence" value="ECO:0007669"/>
    <property type="project" value="TreeGrafter"/>
</dbReference>
<sequence>MNPERILIAEDDVRLAQLMREAFVRRGYEALLLHGGGEVVPAVWRLRPDLLVLDLMLPGADGFEILRHLRPRWTGPILILTARDGDFDQVSGLELGADDYIAKPVATPVLLARVRALLRRSRSGPREAELELGELRITPSAREVRAQGRLLSLSDSEYELLVFLAARAGEVVTREQLFRELRGIEYDGLDRSMDLRVSKLRARLREQLEGRAPIRTVHGRGYLFAVERPPR</sequence>
<dbReference type="InterPro" id="IPR001789">
    <property type="entry name" value="Sig_transdc_resp-reg_receiver"/>
</dbReference>
<dbReference type="PROSITE" id="PS50110">
    <property type="entry name" value="RESPONSE_REGULATORY"/>
    <property type="match status" value="1"/>
</dbReference>
<evidence type="ECO:0000256" key="1">
    <source>
        <dbReference type="ARBA" id="ARBA00023125"/>
    </source>
</evidence>
<feature type="domain" description="OmpR/PhoB-type" evidence="5">
    <location>
        <begin position="127"/>
        <end position="226"/>
    </location>
</feature>
<dbReference type="GO" id="GO:0000976">
    <property type="term" value="F:transcription cis-regulatory region binding"/>
    <property type="evidence" value="ECO:0007669"/>
    <property type="project" value="TreeGrafter"/>
</dbReference>
<dbReference type="Gene3D" id="3.40.50.2300">
    <property type="match status" value="1"/>
</dbReference>
<dbReference type="RefSeq" id="WP_006975973.1">
    <property type="nucleotide sequence ID" value="NZ_ABCS01000112.1"/>
</dbReference>
<dbReference type="Proteomes" id="UP000005801">
    <property type="component" value="Unassembled WGS sequence"/>
</dbReference>
<name>A6GGY5_9BACT</name>
<dbReference type="InterPro" id="IPR011006">
    <property type="entry name" value="CheY-like_superfamily"/>
</dbReference>
<evidence type="ECO:0000313" key="7">
    <source>
        <dbReference type="Proteomes" id="UP000005801"/>
    </source>
</evidence>
<dbReference type="PROSITE" id="PS51755">
    <property type="entry name" value="OMPR_PHOB"/>
    <property type="match status" value="1"/>
</dbReference>
<evidence type="ECO:0000259" key="4">
    <source>
        <dbReference type="PROSITE" id="PS50110"/>
    </source>
</evidence>
<dbReference type="Gene3D" id="6.10.250.690">
    <property type="match status" value="1"/>
</dbReference>
<proteinExistence type="predicted"/>
<feature type="DNA-binding region" description="OmpR/PhoB-type" evidence="3">
    <location>
        <begin position="127"/>
        <end position="226"/>
    </location>
</feature>
<reference evidence="6 7" key="1">
    <citation type="submission" date="2007-06" db="EMBL/GenBank/DDBJ databases">
        <authorList>
            <person name="Shimkets L."/>
            <person name="Ferriera S."/>
            <person name="Johnson J."/>
            <person name="Kravitz S."/>
            <person name="Beeson K."/>
            <person name="Sutton G."/>
            <person name="Rogers Y.-H."/>
            <person name="Friedman R."/>
            <person name="Frazier M."/>
            <person name="Venter J.C."/>
        </authorList>
    </citation>
    <scope>NUCLEOTIDE SEQUENCE [LARGE SCALE GENOMIC DNA]</scope>
    <source>
        <strain evidence="6 7">SIR-1</strain>
    </source>
</reference>
<dbReference type="STRING" id="391625.PPSIR1_20099"/>
<comment type="caution">
    <text evidence="6">The sequence shown here is derived from an EMBL/GenBank/DDBJ whole genome shotgun (WGS) entry which is preliminary data.</text>
</comment>
<dbReference type="Pfam" id="PF00486">
    <property type="entry name" value="Trans_reg_C"/>
    <property type="match status" value="1"/>
</dbReference>
<feature type="domain" description="Response regulatory" evidence="4">
    <location>
        <begin position="5"/>
        <end position="118"/>
    </location>
</feature>
<dbReference type="SUPFAM" id="SSF52172">
    <property type="entry name" value="CheY-like"/>
    <property type="match status" value="1"/>
</dbReference>
<dbReference type="GO" id="GO:0005829">
    <property type="term" value="C:cytosol"/>
    <property type="evidence" value="ECO:0007669"/>
    <property type="project" value="TreeGrafter"/>
</dbReference>
<dbReference type="GO" id="GO:0006355">
    <property type="term" value="P:regulation of DNA-templated transcription"/>
    <property type="evidence" value="ECO:0007669"/>
    <property type="project" value="InterPro"/>
</dbReference>
<evidence type="ECO:0000256" key="3">
    <source>
        <dbReference type="PROSITE-ProRule" id="PRU01091"/>
    </source>
</evidence>
<dbReference type="InterPro" id="IPR016032">
    <property type="entry name" value="Sig_transdc_resp-reg_C-effctor"/>
</dbReference>
<dbReference type="eggNOG" id="COG0745">
    <property type="taxonomic scope" value="Bacteria"/>
</dbReference>
<dbReference type="AlphaFoldDB" id="A6GGY5"/>
<dbReference type="EMBL" id="ABCS01000112">
    <property type="protein sequence ID" value="EDM74870.1"/>
    <property type="molecule type" value="Genomic_DNA"/>
</dbReference>
<dbReference type="InterPro" id="IPR039420">
    <property type="entry name" value="WalR-like"/>
</dbReference>
<dbReference type="SMART" id="SM00448">
    <property type="entry name" value="REC"/>
    <property type="match status" value="1"/>
</dbReference>
<evidence type="ECO:0000313" key="6">
    <source>
        <dbReference type="EMBL" id="EDM74870.1"/>
    </source>
</evidence>
<dbReference type="SMART" id="SM00862">
    <property type="entry name" value="Trans_reg_C"/>
    <property type="match status" value="1"/>
</dbReference>
<keyword evidence="1 3" id="KW-0238">DNA-binding</keyword>
<dbReference type="Pfam" id="PF00072">
    <property type="entry name" value="Response_reg"/>
    <property type="match status" value="1"/>
</dbReference>
<dbReference type="InterPro" id="IPR001867">
    <property type="entry name" value="OmpR/PhoB-type_DNA-bd"/>
</dbReference>
<evidence type="ECO:0000256" key="2">
    <source>
        <dbReference type="PROSITE-ProRule" id="PRU00169"/>
    </source>
</evidence>
<dbReference type="CDD" id="cd00383">
    <property type="entry name" value="trans_reg_C"/>
    <property type="match status" value="1"/>
</dbReference>
<dbReference type="GO" id="GO:0000156">
    <property type="term" value="F:phosphorelay response regulator activity"/>
    <property type="evidence" value="ECO:0007669"/>
    <property type="project" value="TreeGrafter"/>
</dbReference>
<gene>
    <name evidence="6" type="ORF">PPSIR1_20099</name>
</gene>
<accession>A6GGY5</accession>
<dbReference type="InterPro" id="IPR036388">
    <property type="entry name" value="WH-like_DNA-bd_sf"/>
</dbReference>
<dbReference type="PANTHER" id="PTHR48111:SF47">
    <property type="entry name" value="TRANSCRIPTIONAL REGULATORY PROTEIN RSTA"/>
    <property type="match status" value="1"/>
</dbReference>
<dbReference type="SUPFAM" id="SSF46894">
    <property type="entry name" value="C-terminal effector domain of the bipartite response regulators"/>
    <property type="match status" value="1"/>
</dbReference>
<protein>
    <submittedName>
        <fullName evidence="6">Two component transcriptional regulator, winged helix family protein</fullName>
    </submittedName>
</protein>
<dbReference type="Gene3D" id="1.10.10.10">
    <property type="entry name" value="Winged helix-like DNA-binding domain superfamily/Winged helix DNA-binding domain"/>
    <property type="match status" value="1"/>
</dbReference>
<keyword evidence="7" id="KW-1185">Reference proteome</keyword>